<organism evidence="1 2">
    <name type="scientific">Camellia sinensis</name>
    <name type="common">Tea plant</name>
    <name type="synonym">Thea sinensis</name>
    <dbReference type="NCBI Taxonomy" id="4442"/>
    <lineage>
        <taxon>Eukaryota</taxon>
        <taxon>Viridiplantae</taxon>
        <taxon>Streptophyta</taxon>
        <taxon>Embryophyta</taxon>
        <taxon>Tracheophyta</taxon>
        <taxon>Spermatophyta</taxon>
        <taxon>Magnoliopsida</taxon>
        <taxon>eudicotyledons</taxon>
        <taxon>Gunneridae</taxon>
        <taxon>Pentapetalae</taxon>
        <taxon>asterids</taxon>
        <taxon>Ericales</taxon>
        <taxon>Theaceae</taxon>
        <taxon>Camellia</taxon>
    </lineage>
</organism>
<comment type="caution">
    <text evidence="1">The sequence shown here is derived from an EMBL/GenBank/DDBJ whole genome shotgun (WGS) entry which is preliminary data.</text>
</comment>
<sequence>MEDDWVDTRKKRLNEVGGNSNWGTVLVVQNTDTKLESSTGGDCINEDEHVFEIIMMEKEVDGNKE</sequence>
<dbReference type="EMBL" id="JACBKZ010000002">
    <property type="protein sequence ID" value="KAF5957774.1"/>
    <property type="molecule type" value="Genomic_DNA"/>
</dbReference>
<reference evidence="2" key="1">
    <citation type="journal article" date="2020" name="Nat. Commun.">
        <title>Genome assembly of wild tea tree DASZ reveals pedigree and selection history of tea varieties.</title>
        <authorList>
            <person name="Zhang W."/>
            <person name="Zhang Y."/>
            <person name="Qiu H."/>
            <person name="Guo Y."/>
            <person name="Wan H."/>
            <person name="Zhang X."/>
            <person name="Scossa F."/>
            <person name="Alseekh S."/>
            <person name="Zhang Q."/>
            <person name="Wang P."/>
            <person name="Xu L."/>
            <person name="Schmidt M.H."/>
            <person name="Jia X."/>
            <person name="Li D."/>
            <person name="Zhu A."/>
            <person name="Guo F."/>
            <person name="Chen W."/>
            <person name="Ni D."/>
            <person name="Usadel B."/>
            <person name="Fernie A.R."/>
            <person name="Wen W."/>
        </authorList>
    </citation>
    <scope>NUCLEOTIDE SEQUENCE [LARGE SCALE GENOMIC DNA]</scope>
    <source>
        <strain evidence="2">cv. G240</strain>
    </source>
</reference>
<name>A0A7J7I037_CAMSI</name>
<reference evidence="1 2" key="2">
    <citation type="submission" date="2020-07" db="EMBL/GenBank/DDBJ databases">
        <title>Genome assembly of wild tea tree DASZ reveals pedigree and selection history of tea varieties.</title>
        <authorList>
            <person name="Zhang W."/>
        </authorList>
    </citation>
    <scope>NUCLEOTIDE SEQUENCE [LARGE SCALE GENOMIC DNA]</scope>
    <source>
        <strain evidence="2">cv. G240</strain>
        <tissue evidence="1">Leaf</tissue>
    </source>
</reference>
<keyword evidence="2" id="KW-1185">Reference proteome</keyword>
<dbReference type="Proteomes" id="UP000593564">
    <property type="component" value="Unassembled WGS sequence"/>
</dbReference>
<gene>
    <name evidence="1" type="ORF">HYC85_004999</name>
</gene>
<accession>A0A7J7I037</accession>
<dbReference type="AlphaFoldDB" id="A0A7J7I037"/>
<evidence type="ECO:0000313" key="1">
    <source>
        <dbReference type="EMBL" id="KAF5957774.1"/>
    </source>
</evidence>
<evidence type="ECO:0000313" key="2">
    <source>
        <dbReference type="Proteomes" id="UP000593564"/>
    </source>
</evidence>
<protein>
    <submittedName>
        <fullName evidence="1">Uncharacterized protein</fullName>
    </submittedName>
</protein>
<proteinExistence type="predicted"/>